<dbReference type="GO" id="GO:0016491">
    <property type="term" value="F:oxidoreductase activity"/>
    <property type="evidence" value="ECO:0007669"/>
    <property type="project" value="UniProtKB-KW"/>
</dbReference>
<gene>
    <name evidence="4" type="ORF">ACFP0N_28775</name>
</gene>
<dbReference type="EMBL" id="JBHSOD010000048">
    <property type="protein sequence ID" value="MFC5888970.1"/>
    <property type="molecule type" value="Genomic_DNA"/>
</dbReference>
<dbReference type="SUPFAM" id="SSF51735">
    <property type="entry name" value="NAD(P)-binding Rossmann-fold domains"/>
    <property type="match status" value="1"/>
</dbReference>
<dbReference type="InterPro" id="IPR036291">
    <property type="entry name" value="NAD(P)-bd_dom_sf"/>
</dbReference>
<evidence type="ECO:0000256" key="3">
    <source>
        <dbReference type="RuleBase" id="RU000363"/>
    </source>
</evidence>
<evidence type="ECO:0000256" key="2">
    <source>
        <dbReference type="ARBA" id="ARBA00023002"/>
    </source>
</evidence>
<sequence>MTTTTPAHGKVALVTGAGSGLGRASALALLDSGWSLVLAGRRKDALDGTAQLSSAPPERILGTPTDIRDPEQVEALFDAVRHRFGRLDLLVNNAGARTVRRPAPDVTLDDWNLVMDTVATGAFLCARAAFRLMRDQTPGGGRIINNGAPSAYTPRPHSVAYTAAKHALLGLTRALALDGRPYGITCGQIDVGNVAPFDGSPQPPALQADGTRAAEDTVPVERFTEALLLMASMPPDSTVQYLTVLPATMPFIGRG</sequence>
<comment type="similarity">
    <text evidence="1 3">Belongs to the short-chain dehydrogenases/reductases (SDR) family.</text>
</comment>
<keyword evidence="5" id="KW-1185">Reference proteome</keyword>
<dbReference type="InterPro" id="IPR020904">
    <property type="entry name" value="Sc_DH/Rdtase_CS"/>
</dbReference>
<organism evidence="4 5">
    <name type="scientific">Kitasatospora aburaviensis</name>
    <dbReference type="NCBI Taxonomy" id="67265"/>
    <lineage>
        <taxon>Bacteria</taxon>
        <taxon>Bacillati</taxon>
        <taxon>Actinomycetota</taxon>
        <taxon>Actinomycetes</taxon>
        <taxon>Kitasatosporales</taxon>
        <taxon>Streptomycetaceae</taxon>
        <taxon>Kitasatospora</taxon>
    </lineage>
</organism>
<protein>
    <submittedName>
        <fullName evidence="4">SDR family oxidoreductase</fullName>
        <ecNumber evidence="4">1.-.-.-</ecNumber>
    </submittedName>
</protein>
<dbReference type="Gene3D" id="3.40.50.720">
    <property type="entry name" value="NAD(P)-binding Rossmann-like Domain"/>
    <property type="match status" value="1"/>
</dbReference>
<evidence type="ECO:0000313" key="4">
    <source>
        <dbReference type="EMBL" id="MFC5888970.1"/>
    </source>
</evidence>
<dbReference type="PRINTS" id="PR00081">
    <property type="entry name" value="GDHRDH"/>
</dbReference>
<evidence type="ECO:0000256" key="1">
    <source>
        <dbReference type="ARBA" id="ARBA00006484"/>
    </source>
</evidence>
<reference evidence="5" key="1">
    <citation type="journal article" date="2019" name="Int. J. Syst. Evol. Microbiol.">
        <title>The Global Catalogue of Microorganisms (GCM) 10K type strain sequencing project: providing services to taxonomists for standard genome sequencing and annotation.</title>
        <authorList>
            <consortium name="The Broad Institute Genomics Platform"/>
            <consortium name="The Broad Institute Genome Sequencing Center for Infectious Disease"/>
            <person name="Wu L."/>
            <person name="Ma J."/>
        </authorList>
    </citation>
    <scope>NUCLEOTIDE SEQUENCE [LARGE SCALE GENOMIC DNA]</scope>
    <source>
        <strain evidence="5">CGMCC 4.1469</strain>
    </source>
</reference>
<dbReference type="PRINTS" id="PR00080">
    <property type="entry name" value="SDRFAMILY"/>
</dbReference>
<name>A0ABW1F554_9ACTN</name>
<dbReference type="CDD" id="cd05233">
    <property type="entry name" value="SDR_c"/>
    <property type="match status" value="1"/>
</dbReference>
<comment type="caution">
    <text evidence="4">The sequence shown here is derived from an EMBL/GenBank/DDBJ whole genome shotgun (WGS) entry which is preliminary data.</text>
</comment>
<dbReference type="PANTHER" id="PTHR43669">
    <property type="entry name" value="5-KETO-D-GLUCONATE 5-REDUCTASE"/>
    <property type="match status" value="1"/>
</dbReference>
<dbReference type="InterPro" id="IPR002347">
    <property type="entry name" value="SDR_fam"/>
</dbReference>
<dbReference type="Pfam" id="PF00106">
    <property type="entry name" value="adh_short"/>
    <property type="match status" value="1"/>
</dbReference>
<dbReference type="EC" id="1.-.-.-" evidence="4"/>
<proteinExistence type="inferred from homology"/>
<accession>A0ABW1F554</accession>
<dbReference type="PANTHER" id="PTHR43669:SF12">
    <property type="entry name" value="BLR5618 PROTEIN"/>
    <property type="match status" value="1"/>
</dbReference>
<keyword evidence="2 4" id="KW-0560">Oxidoreductase</keyword>
<dbReference type="Proteomes" id="UP001596067">
    <property type="component" value="Unassembled WGS sequence"/>
</dbReference>
<dbReference type="PROSITE" id="PS00061">
    <property type="entry name" value="ADH_SHORT"/>
    <property type="match status" value="1"/>
</dbReference>
<dbReference type="RefSeq" id="WP_313766925.1">
    <property type="nucleotide sequence ID" value="NZ_BAAAVH010000063.1"/>
</dbReference>
<evidence type="ECO:0000313" key="5">
    <source>
        <dbReference type="Proteomes" id="UP001596067"/>
    </source>
</evidence>